<keyword evidence="4 9" id="KW-0805">Transcription regulation</keyword>
<keyword evidence="8 9" id="KW-0539">Nucleus</keyword>
<evidence type="ECO:0000256" key="8">
    <source>
        <dbReference type="ARBA" id="ARBA00023242"/>
    </source>
</evidence>
<feature type="region of interest" description="Disordered" evidence="10">
    <location>
        <begin position="150"/>
        <end position="239"/>
    </location>
</feature>
<keyword evidence="6 9" id="KW-0010">Activator</keyword>
<evidence type="ECO:0000313" key="13">
    <source>
        <dbReference type="EMBL" id="GJN26542.1"/>
    </source>
</evidence>
<sequence>MDPNDAFSAAHPFRWDLGPPLAHAAAAPPPPPPQQQQHHAVPLLPLALPPANAPRELEDLVAGYGVRPSTVARISELGFTASTLLGMTERELEDMMAALAGLFRWDVLLGERFGLRAALRAERARVMSLGGRFNTGSTLDAASQEVLSDERDAAMSGGGMADDETGRRMQQLGGRKQAKAKGAGTTRKGKKARRKRELRPLDVLGDENEEDGGSDSTESSAGGGGGERQREHPFVVTEPGEVARAKKNGLDYLFHLYEQCRVFLLQVQTIAKMGGHKSPTKVTNQVFRYAKKCGASYINKPKMRHYVHCYALHCLDEDASDALRREYKARGENVGAWRQACYAPLVEIAARHGFDIDAVFAAHPRPLHLVRAHKAATALPPGAQRTRRRHGTSRRRPTCSDDRLLLSVVLRRRRRRHHNSWLCTLVLLRDPLTVLLYIVLLSDME</sequence>
<feature type="region of interest" description="Disordered" evidence="10">
    <location>
        <begin position="379"/>
        <end position="398"/>
    </location>
</feature>
<dbReference type="InterPro" id="IPR035079">
    <property type="entry name" value="LFY_SAM"/>
</dbReference>
<feature type="compositionally biased region" description="Acidic residues" evidence="10">
    <location>
        <begin position="204"/>
        <end position="213"/>
    </location>
</feature>
<evidence type="ECO:0000259" key="12">
    <source>
        <dbReference type="Pfam" id="PF17538"/>
    </source>
</evidence>
<feature type="compositionally biased region" description="Basic residues" evidence="10">
    <location>
        <begin position="187"/>
        <end position="197"/>
    </location>
</feature>
<dbReference type="Proteomes" id="UP001054889">
    <property type="component" value="Unassembled WGS sequence"/>
</dbReference>
<evidence type="ECO:0000256" key="2">
    <source>
        <dbReference type="ARBA" id="ARBA00009383"/>
    </source>
</evidence>
<dbReference type="InterPro" id="IPR038276">
    <property type="entry name" value="Floricaula/leafy_C_sf"/>
</dbReference>
<dbReference type="PANTHER" id="PTHR36079:SF1">
    <property type="entry name" value="PROTEIN LEAFY"/>
    <property type="match status" value="1"/>
</dbReference>
<dbReference type="EMBL" id="BQKI01000079">
    <property type="protein sequence ID" value="GJN26542.1"/>
    <property type="molecule type" value="Genomic_DNA"/>
</dbReference>
<evidence type="ECO:0000256" key="3">
    <source>
        <dbReference type="ARBA" id="ARBA00022473"/>
    </source>
</evidence>
<evidence type="ECO:0000313" key="14">
    <source>
        <dbReference type="Proteomes" id="UP001054889"/>
    </source>
</evidence>
<evidence type="ECO:0000256" key="9">
    <source>
        <dbReference type="RuleBase" id="RU366064"/>
    </source>
</evidence>
<comment type="function">
    <text evidence="9">Probable transcription factor.</text>
</comment>
<dbReference type="GO" id="GO:0006355">
    <property type="term" value="P:regulation of DNA-templated transcription"/>
    <property type="evidence" value="ECO:0007669"/>
    <property type="project" value="UniProtKB-UniRule"/>
</dbReference>
<proteinExistence type="inferred from homology"/>
<evidence type="ECO:0000256" key="4">
    <source>
        <dbReference type="ARBA" id="ARBA00023015"/>
    </source>
</evidence>
<feature type="compositionally biased region" description="Basic residues" evidence="10">
    <location>
        <begin position="385"/>
        <end position="397"/>
    </location>
</feature>
<comment type="similarity">
    <text evidence="2 9">Belongs to the FLO/LFY family.</text>
</comment>
<comment type="caution">
    <text evidence="13">The sequence shown here is derived from an EMBL/GenBank/DDBJ whole genome shotgun (WGS) entry which is preliminary data.</text>
</comment>
<accession>A0AAV5EVV8</accession>
<dbReference type="PANTHER" id="PTHR36079">
    <property type="entry name" value="PROTEIN LEAFY"/>
    <property type="match status" value="1"/>
</dbReference>
<keyword evidence="7 9" id="KW-0804">Transcription</keyword>
<keyword evidence="5 9" id="KW-0238">DNA-binding</keyword>
<reference evidence="13" key="2">
    <citation type="submission" date="2021-12" db="EMBL/GenBank/DDBJ databases">
        <title>Resequencing data analysis of finger millet.</title>
        <authorList>
            <person name="Hatakeyama M."/>
            <person name="Aluri S."/>
            <person name="Balachadran M.T."/>
            <person name="Sivarajan S.R."/>
            <person name="Poveda L."/>
            <person name="Shimizu-Inatsugi R."/>
            <person name="Schlapbach R."/>
            <person name="Sreeman S.M."/>
            <person name="Shimizu K.K."/>
        </authorList>
    </citation>
    <scope>NUCLEOTIDE SEQUENCE</scope>
</reference>
<keyword evidence="14" id="KW-1185">Reference proteome</keyword>
<dbReference type="AlphaFoldDB" id="A0AAV5EVV8"/>
<gene>
    <name evidence="13" type="primary">gb14479</name>
    <name evidence="13" type="ORF">PR202_gb14479</name>
</gene>
<evidence type="ECO:0000256" key="5">
    <source>
        <dbReference type="ARBA" id="ARBA00023125"/>
    </source>
</evidence>
<dbReference type="GO" id="GO:0005634">
    <property type="term" value="C:nucleus"/>
    <property type="evidence" value="ECO:0007669"/>
    <property type="project" value="UniProtKB-SubCell"/>
</dbReference>
<dbReference type="InterPro" id="IPR035209">
    <property type="entry name" value="FLO/LFY_C"/>
</dbReference>
<protein>
    <recommendedName>
        <fullName evidence="9">Floricaula/leafy-like transcription factor</fullName>
    </recommendedName>
</protein>
<feature type="domain" description="Floricaula/leafy DNA-binding C-terminal" evidence="12">
    <location>
        <begin position="221"/>
        <end position="365"/>
    </location>
</feature>
<organism evidence="13 14">
    <name type="scientific">Eleusine coracana subsp. coracana</name>
    <dbReference type="NCBI Taxonomy" id="191504"/>
    <lineage>
        <taxon>Eukaryota</taxon>
        <taxon>Viridiplantae</taxon>
        <taxon>Streptophyta</taxon>
        <taxon>Embryophyta</taxon>
        <taxon>Tracheophyta</taxon>
        <taxon>Spermatophyta</taxon>
        <taxon>Magnoliopsida</taxon>
        <taxon>Liliopsida</taxon>
        <taxon>Poales</taxon>
        <taxon>Poaceae</taxon>
        <taxon>PACMAD clade</taxon>
        <taxon>Chloridoideae</taxon>
        <taxon>Cynodonteae</taxon>
        <taxon>Eleusininae</taxon>
        <taxon>Eleusine</taxon>
    </lineage>
</organism>
<keyword evidence="3" id="KW-0217">Developmental protein</keyword>
<reference evidence="13" key="1">
    <citation type="journal article" date="2018" name="DNA Res.">
        <title>Multiple hybrid de novo genome assembly of finger millet, an orphan allotetraploid crop.</title>
        <authorList>
            <person name="Hatakeyama M."/>
            <person name="Aluri S."/>
            <person name="Balachadran M.T."/>
            <person name="Sivarajan S.R."/>
            <person name="Patrignani A."/>
            <person name="Gruter S."/>
            <person name="Poveda L."/>
            <person name="Shimizu-Inatsugi R."/>
            <person name="Baeten J."/>
            <person name="Francoijs K.J."/>
            <person name="Nataraja K.N."/>
            <person name="Reddy Y.A.N."/>
            <person name="Phadnis S."/>
            <person name="Ravikumar R.L."/>
            <person name="Schlapbach R."/>
            <person name="Sreeman S.M."/>
            <person name="Shimizu K.K."/>
        </authorList>
    </citation>
    <scope>NUCLEOTIDE SEQUENCE</scope>
</reference>
<feature type="domain" description="Floricaula/Leafy protein SAM" evidence="11">
    <location>
        <begin position="56"/>
        <end position="127"/>
    </location>
</feature>
<evidence type="ECO:0000256" key="7">
    <source>
        <dbReference type="ARBA" id="ARBA00023163"/>
    </source>
</evidence>
<evidence type="ECO:0000259" key="11">
    <source>
        <dbReference type="Pfam" id="PF01698"/>
    </source>
</evidence>
<evidence type="ECO:0000256" key="1">
    <source>
        <dbReference type="ARBA" id="ARBA00004123"/>
    </source>
</evidence>
<evidence type="ECO:0000256" key="10">
    <source>
        <dbReference type="SAM" id="MobiDB-lite"/>
    </source>
</evidence>
<name>A0AAV5EVV8_ELECO</name>
<evidence type="ECO:0000256" key="6">
    <source>
        <dbReference type="ARBA" id="ARBA00023159"/>
    </source>
</evidence>
<comment type="subcellular location">
    <subcellularLocation>
        <location evidence="1 9">Nucleus</location>
    </subcellularLocation>
</comment>
<dbReference type="GO" id="GO:0003677">
    <property type="term" value="F:DNA binding"/>
    <property type="evidence" value="ECO:0007669"/>
    <property type="project" value="UniProtKB-UniRule"/>
</dbReference>
<dbReference type="Pfam" id="PF17538">
    <property type="entry name" value="C_LFY_FLO"/>
    <property type="match status" value="1"/>
</dbReference>
<dbReference type="InterPro" id="IPR002910">
    <property type="entry name" value="FLO_LFY"/>
</dbReference>
<dbReference type="Pfam" id="PF01698">
    <property type="entry name" value="SAM_LFY"/>
    <property type="match status" value="1"/>
</dbReference>
<dbReference type="Gene3D" id="1.10.4180.10">
    <property type="entry name" value="Protein LEAFY"/>
    <property type="match status" value="1"/>
</dbReference>